<reference evidence="3" key="4">
    <citation type="submission" date="2019-03" db="UniProtKB">
        <authorList>
            <consortium name="EnsemblPlants"/>
        </authorList>
    </citation>
    <scope>IDENTIFICATION</scope>
</reference>
<sequence length="427" mass="46131">QLATPRSPQPDRVQTRITTSTSTTKPLNPTPRSPFPPNQSAQLLRSPSEPMASPSWVILSRKATAPAAGDDGLPQAAALSLALAAPPRVTTVKLRPAACTVEPDPACRHKSPCVLAADPSGLLLLLTPPPLSERDDGELRTSRDARGVERTIRIGRVPRPRYVVCDLSSATATASPVPDPHDLIFNNDLGVIAAPGGGGQFMVVEFQTIVGGREATLLCFSSESGKWARKKVANPLPRWMWTFSDIVSHGGKLWWVDCVAGLLACDPFADEPAMEYVQLPAGDVQHGHGCGYCAERELGSRRVVQVSNGVFRCVEMSCASHGAPKVSMRTLADPSTAEWTFEYEASFSEIWAGDSYKAAGLPKKAPVLALVHPNNPDVVYFFLQQRLFGVNMRAREVVECEPLDPAKSQKKGSYSSGLLLFRARFPI</sequence>
<dbReference type="AlphaFoldDB" id="A0A453EKG6"/>
<accession>A0A453EKG6</accession>
<reference evidence="3" key="3">
    <citation type="journal article" date="2017" name="Nature">
        <title>Genome sequence of the progenitor of the wheat D genome Aegilops tauschii.</title>
        <authorList>
            <person name="Luo M.C."/>
            <person name="Gu Y.Q."/>
            <person name="Puiu D."/>
            <person name="Wang H."/>
            <person name="Twardziok S.O."/>
            <person name="Deal K.R."/>
            <person name="Huo N."/>
            <person name="Zhu T."/>
            <person name="Wang L."/>
            <person name="Wang Y."/>
            <person name="McGuire P.E."/>
            <person name="Liu S."/>
            <person name="Long H."/>
            <person name="Ramasamy R.K."/>
            <person name="Rodriguez J.C."/>
            <person name="Van S.L."/>
            <person name="Yuan L."/>
            <person name="Wang Z."/>
            <person name="Xia Z."/>
            <person name="Xiao L."/>
            <person name="Anderson O.D."/>
            <person name="Ouyang S."/>
            <person name="Liang Y."/>
            <person name="Zimin A.V."/>
            <person name="Pertea G."/>
            <person name="Qi P."/>
            <person name="Bennetzen J.L."/>
            <person name="Dai X."/>
            <person name="Dawson M.W."/>
            <person name="Muller H.G."/>
            <person name="Kugler K."/>
            <person name="Rivarola-Duarte L."/>
            <person name="Spannagl M."/>
            <person name="Mayer K.F.X."/>
            <person name="Lu F.H."/>
            <person name="Bevan M.W."/>
            <person name="Leroy P."/>
            <person name="Li P."/>
            <person name="You F.M."/>
            <person name="Sun Q."/>
            <person name="Liu Z."/>
            <person name="Lyons E."/>
            <person name="Wicker T."/>
            <person name="Salzberg S.L."/>
            <person name="Devos K.M."/>
            <person name="Dvorak J."/>
        </authorList>
    </citation>
    <scope>NUCLEOTIDE SEQUENCE [LARGE SCALE GENOMIC DNA]</scope>
    <source>
        <strain evidence="3">cv. AL8/78</strain>
    </source>
</reference>
<feature type="compositionally biased region" description="Pro residues" evidence="1">
    <location>
        <begin position="28"/>
        <end position="37"/>
    </location>
</feature>
<dbReference type="Pfam" id="PF07762">
    <property type="entry name" value="DUF1618"/>
    <property type="match status" value="1"/>
</dbReference>
<proteinExistence type="predicted"/>
<dbReference type="Gramene" id="AET3Gv20378100.1">
    <property type="protein sequence ID" value="AET3Gv20378100.1"/>
    <property type="gene ID" value="AET3Gv20378100"/>
</dbReference>
<keyword evidence="4" id="KW-1185">Reference proteome</keyword>
<reference evidence="4" key="2">
    <citation type="journal article" date="2017" name="Nat. Plants">
        <title>The Aegilops tauschii genome reveals multiple impacts of transposons.</title>
        <authorList>
            <person name="Zhao G."/>
            <person name="Zou C."/>
            <person name="Li K."/>
            <person name="Wang K."/>
            <person name="Li T."/>
            <person name="Gao L."/>
            <person name="Zhang X."/>
            <person name="Wang H."/>
            <person name="Yang Z."/>
            <person name="Liu X."/>
            <person name="Jiang W."/>
            <person name="Mao L."/>
            <person name="Kong X."/>
            <person name="Jiao Y."/>
            <person name="Jia J."/>
        </authorList>
    </citation>
    <scope>NUCLEOTIDE SEQUENCE [LARGE SCALE GENOMIC DNA]</scope>
    <source>
        <strain evidence="4">cv. AL8/78</strain>
    </source>
</reference>
<reference evidence="4" key="1">
    <citation type="journal article" date="2014" name="Science">
        <title>Ancient hybridizations among the ancestral genomes of bread wheat.</title>
        <authorList>
            <consortium name="International Wheat Genome Sequencing Consortium,"/>
            <person name="Marcussen T."/>
            <person name="Sandve S.R."/>
            <person name="Heier L."/>
            <person name="Spannagl M."/>
            <person name="Pfeifer M."/>
            <person name="Jakobsen K.S."/>
            <person name="Wulff B.B."/>
            <person name="Steuernagel B."/>
            <person name="Mayer K.F."/>
            <person name="Olsen O.A."/>
        </authorList>
    </citation>
    <scope>NUCLEOTIDE SEQUENCE [LARGE SCALE GENOMIC DNA]</scope>
    <source>
        <strain evidence="4">cv. AL8/78</strain>
    </source>
</reference>
<dbReference type="PANTHER" id="PTHR33086:SF44">
    <property type="entry name" value="OS03G0683600 PROTEIN"/>
    <property type="match status" value="1"/>
</dbReference>
<evidence type="ECO:0000259" key="2">
    <source>
        <dbReference type="Pfam" id="PF07762"/>
    </source>
</evidence>
<dbReference type="InterPro" id="IPR011676">
    <property type="entry name" value="DUF1618"/>
</dbReference>
<dbReference type="EnsemblPlants" id="AET3Gv20378100.1">
    <property type="protein sequence ID" value="AET3Gv20378100.1"/>
    <property type="gene ID" value="AET3Gv20378100"/>
</dbReference>
<dbReference type="Proteomes" id="UP000015105">
    <property type="component" value="Chromosome 3D"/>
</dbReference>
<feature type="region of interest" description="Disordered" evidence="1">
    <location>
        <begin position="1"/>
        <end position="50"/>
    </location>
</feature>
<evidence type="ECO:0000313" key="3">
    <source>
        <dbReference type="EnsemblPlants" id="AET3Gv20378100.1"/>
    </source>
</evidence>
<evidence type="ECO:0000313" key="4">
    <source>
        <dbReference type="Proteomes" id="UP000015105"/>
    </source>
</evidence>
<dbReference type="PANTHER" id="PTHR33086">
    <property type="entry name" value="OS05G0468200 PROTEIN-RELATED"/>
    <property type="match status" value="1"/>
</dbReference>
<feature type="domain" description="DUF1618" evidence="2">
    <location>
        <begin position="255"/>
        <end position="380"/>
    </location>
</feature>
<evidence type="ECO:0000256" key="1">
    <source>
        <dbReference type="SAM" id="MobiDB-lite"/>
    </source>
</evidence>
<reference evidence="3" key="5">
    <citation type="journal article" date="2021" name="G3 (Bethesda)">
        <title>Aegilops tauschii genome assembly Aet v5.0 features greater sequence contiguity and improved annotation.</title>
        <authorList>
            <person name="Wang L."/>
            <person name="Zhu T."/>
            <person name="Rodriguez J.C."/>
            <person name="Deal K.R."/>
            <person name="Dubcovsky J."/>
            <person name="McGuire P.E."/>
            <person name="Lux T."/>
            <person name="Spannagl M."/>
            <person name="Mayer K.F.X."/>
            <person name="Baldrich P."/>
            <person name="Meyers B.C."/>
            <person name="Huo N."/>
            <person name="Gu Y.Q."/>
            <person name="Zhou H."/>
            <person name="Devos K.M."/>
            <person name="Bennetzen J.L."/>
            <person name="Unver T."/>
            <person name="Budak H."/>
            <person name="Gulick P.J."/>
            <person name="Galiba G."/>
            <person name="Kalapos B."/>
            <person name="Nelson D.R."/>
            <person name="Li P."/>
            <person name="You F.M."/>
            <person name="Luo M.C."/>
            <person name="Dvorak J."/>
        </authorList>
    </citation>
    <scope>NUCLEOTIDE SEQUENCE [LARGE SCALE GENOMIC DNA]</scope>
    <source>
        <strain evidence="3">cv. AL8/78</strain>
    </source>
</reference>
<name>A0A453EKG6_AEGTS</name>
<organism evidence="3 4">
    <name type="scientific">Aegilops tauschii subsp. strangulata</name>
    <name type="common">Goatgrass</name>
    <dbReference type="NCBI Taxonomy" id="200361"/>
    <lineage>
        <taxon>Eukaryota</taxon>
        <taxon>Viridiplantae</taxon>
        <taxon>Streptophyta</taxon>
        <taxon>Embryophyta</taxon>
        <taxon>Tracheophyta</taxon>
        <taxon>Spermatophyta</taxon>
        <taxon>Magnoliopsida</taxon>
        <taxon>Liliopsida</taxon>
        <taxon>Poales</taxon>
        <taxon>Poaceae</taxon>
        <taxon>BOP clade</taxon>
        <taxon>Pooideae</taxon>
        <taxon>Triticodae</taxon>
        <taxon>Triticeae</taxon>
        <taxon>Triticinae</taxon>
        <taxon>Aegilops</taxon>
    </lineage>
</organism>
<protein>
    <recommendedName>
        <fullName evidence="2">DUF1618 domain-containing protein</fullName>
    </recommendedName>
</protein>